<dbReference type="Proteomes" id="UP001283341">
    <property type="component" value="Unassembled WGS sequence"/>
</dbReference>
<proteinExistence type="predicted"/>
<reference evidence="1" key="1">
    <citation type="journal article" date="2023" name="Mol. Phylogenet. Evol.">
        <title>Genome-scale phylogeny and comparative genomics of the fungal order Sordariales.</title>
        <authorList>
            <person name="Hensen N."/>
            <person name="Bonometti L."/>
            <person name="Westerberg I."/>
            <person name="Brannstrom I.O."/>
            <person name="Guillou S."/>
            <person name="Cros-Aarteil S."/>
            <person name="Calhoun S."/>
            <person name="Haridas S."/>
            <person name="Kuo A."/>
            <person name="Mondo S."/>
            <person name="Pangilinan J."/>
            <person name="Riley R."/>
            <person name="LaButti K."/>
            <person name="Andreopoulos B."/>
            <person name="Lipzen A."/>
            <person name="Chen C."/>
            <person name="Yan M."/>
            <person name="Daum C."/>
            <person name="Ng V."/>
            <person name="Clum A."/>
            <person name="Steindorff A."/>
            <person name="Ohm R.A."/>
            <person name="Martin F."/>
            <person name="Silar P."/>
            <person name="Natvig D.O."/>
            <person name="Lalanne C."/>
            <person name="Gautier V."/>
            <person name="Ament-Velasquez S.L."/>
            <person name="Kruys A."/>
            <person name="Hutchinson M.I."/>
            <person name="Powell A.J."/>
            <person name="Barry K."/>
            <person name="Miller A.N."/>
            <person name="Grigoriev I.V."/>
            <person name="Debuchy R."/>
            <person name="Gladieux P."/>
            <person name="Hiltunen Thoren M."/>
            <person name="Johannesson H."/>
        </authorList>
    </citation>
    <scope>NUCLEOTIDE SEQUENCE</scope>
    <source>
        <strain evidence="1">CBS 118394</strain>
    </source>
</reference>
<organism evidence="1 2">
    <name type="scientific">Apodospora peruviana</name>
    <dbReference type="NCBI Taxonomy" id="516989"/>
    <lineage>
        <taxon>Eukaryota</taxon>
        <taxon>Fungi</taxon>
        <taxon>Dikarya</taxon>
        <taxon>Ascomycota</taxon>
        <taxon>Pezizomycotina</taxon>
        <taxon>Sordariomycetes</taxon>
        <taxon>Sordariomycetidae</taxon>
        <taxon>Sordariales</taxon>
        <taxon>Lasiosphaeriaceae</taxon>
        <taxon>Apodospora</taxon>
    </lineage>
</organism>
<gene>
    <name evidence="1" type="ORF">B0H66DRAFT_570271</name>
</gene>
<dbReference type="EMBL" id="JAUEDM010000009">
    <property type="protein sequence ID" value="KAK3312220.1"/>
    <property type="molecule type" value="Genomic_DNA"/>
</dbReference>
<keyword evidence="2" id="KW-1185">Reference proteome</keyword>
<accession>A0AAE0HST2</accession>
<comment type="caution">
    <text evidence="1">The sequence shown here is derived from an EMBL/GenBank/DDBJ whole genome shotgun (WGS) entry which is preliminary data.</text>
</comment>
<evidence type="ECO:0000313" key="1">
    <source>
        <dbReference type="EMBL" id="KAK3312220.1"/>
    </source>
</evidence>
<evidence type="ECO:0000313" key="2">
    <source>
        <dbReference type="Proteomes" id="UP001283341"/>
    </source>
</evidence>
<sequence length="166" mass="19309">MNTRPISPRPGFYHLIICLSFEAALQNSRAENRRGGRGYRSRTERERDDWPHTEELLALLARGDLASLCIWCILPYAWPGSELHDITYPGLLRKTDAAIETLILLMSSGYIRLTCCPCIHAKRSRRRLRTEYQQSCGERSRESKDIEKDERTGHKSEHCYQIVDTW</sequence>
<dbReference type="AlphaFoldDB" id="A0AAE0HST2"/>
<name>A0AAE0HST2_9PEZI</name>
<protein>
    <submittedName>
        <fullName evidence="1">Uncharacterized protein</fullName>
    </submittedName>
</protein>
<reference evidence="1" key="2">
    <citation type="submission" date="2023-06" db="EMBL/GenBank/DDBJ databases">
        <authorList>
            <consortium name="Lawrence Berkeley National Laboratory"/>
            <person name="Haridas S."/>
            <person name="Hensen N."/>
            <person name="Bonometti L."/>
            <person name="Westerberg I."/>
            <person name="Brannstrom I.O."/>
            <person name="Guillou S."/>
            <person name="Cros-Aarteil S."/>
            <person name="Calhoun S."/>
            <person name="Kuo A."/>
            <person name="Mondo S."/>
            <person name="Pangilinan J."/>
            <person name="Riley R."/>
            <person name="Labutti K."/>
            <person name="Andreopoulos B."/>
            <person name="Lipzen A."/>
            <person name="Chen C."/>
            <person name="Yanf M."/>
            <person name="Daum C."/>
            <person name="Ng V."/>
            <person name="Clum A."/>
            <person name="Steindorff A."/>
            <person name="Ohm R."/>
            <person name="Martin F."/>
            <person name="Silar P."/>
            <person name="Natvig D."/>
            <person name="Lalanne C."/>
            <person name="Gautier V."/>
            <person name="Ament-Velasquez S.L."/>
            <person name="Kruys A."/>
            <person name="Hutchinson M.I."/>
            <person name="Powell A.J."/>
            <person name="Barry K."/>
            <person name="Miller A.N."/>
            <person name="Grigoriev I.V."/>
            <person name="Debuchy R."/>
            <person name="Gladieux P."/>
            <person name="Thoren M.H."/>
            <person name="Johannesson H."/>
        </authorList>
    </citation>
    <scope>NUCLEOTIDE SEQUENCE</scope>
    <source>
        <strain evidence="1">CBS 118394</strain>
    </source>
</reference>